<keyword evidence="1" id="KW-0472">Membrane</keyword>
<dbReference type="AlphaFoldDB" id="A0A437AHE3"/>
<dbReference type="EMBL" id="RCSS01000932">
    <property type="protein sequence ID" value="RVD90498.1"/>
    <property type="molecule type" value="Genomic_DNA"/>
</dbReference>
<protein>
    <submittedName>
        <fullName evidence="2">Uncharacterized protein</fullName>
    </submittedName>
</protein>
<organism evidence="2 3">
    <name type="scientific">Tubulinosema ratisbonensis</name>
    <dbReference type="NCBI Taxonomy" id="291195"/>
    <lineage>
        <taxon>Eukaryota</taxon>
        <taxon>Fungi</taxon>
        <taxon>Fungi incertae sedis</taxon>
        <taxon>Microsporidia</taxon>
        <taxon>Tubulinosematoidea</taxon>
        <taxon>Tubulinosematidae</taxon>
        <taxon>Tubulinosema</taxon>
    </lineage>
</organism>
<name>A0A437AHE3_9MICR</name>
<feature type="transmembrane region" description="Helical" evidence="1">
    <location>
        <begin position="79"/>
        <end position="101"/>
    </location>
</feature>
<reference evidence="2 3" key="1">
    <citation type="submission" date="2018-10" db="EMBL/GenBank/DDBJ databases">
        <title>Draft genome sequence of the microsporidian Tubulinosema ratisbonensis.</title>
        <authorList>
            <person name="Polonais V."/>
            <person name="Peyretaillade E."/>
            <person name="Niehus S."/>
            <person name="Wawrzyniak I."/>
            <person name="Franchet A."/>
            <person name="Gaspin C."/>
            <person name="Reichstadt M."/>
            <person name="Belser C."/>
            <person name="Labadie K."/>
            <person name="Delbac F."/>
            <person name="Ferrandon D."/>
        </authorList>
    </citation>
    <scope>NUCLEOTIDE SEQUENCE [LARGE SCALE GENOMIC DNA]</scope>
    <source>
        <strain evidence="2 3">Franzen</strain>
    </source>
</reference>
<feature type="transmembrane region" description="Helical" evidence="1">
    <location>
        <begin position="50"/>
        <end position="73"/>
    </location>
</feature>
<dbReference type="VEuPathDB" id="MicrosporidiaDB:TUBRATIS_30690"/>
<feature type="non-terminal residue" evidence="2">
    <location>
        <position position="1"/>
    </location>
</feature>
<feature type="transmembrane region" description="Helical" evidence="1">
    <location>
        <begin position="12"/>
        <end position="29"/>
    </location>
</feature>
<sequence>ELNSISLKENYNIIILSFLIPILLIIMIYRETTILVSYLKSTFKKQILSVFNYLCFQSFILLLAYFTLVYYFYRLKNFYYVLISIGIYLIFGIFIPAIYLKRKVKNELMIRDLSLYLVFKSNFLIYCLFYIFLDYFMNTLKLRVFYDITFVGRIYE</sequence>
<evidence type="ECO:0000313" key="2">
    <source>
        <dbReference type="EMBL" id="RVD90498.1"/>
    </source>
</evidence>
<accession>A0A437AHE3</accession>
<evidence type="ECO:0000313" key="3">
    <source>
        <dbReference type="Proteomes" id="UP000282876"/>
    </source>
</evidence>
<feature type="transmembrane region" description="Helical" evidence="1">
    <location>
        <begin position="113"/>
        <end position="133"/>
    </location>
</feature>
<keyword evidence="1" id="KW-1133">Transmembrane helix</keyword>
<proteinExistence type="predicted"/>
<dbReference type="Proteomes" id="UP000282876">
    <property type="component" value="Unassembled WGS sequence"/>
</dbReference>
<evidence type="ECO:0000256" key="1">
    <source>
        <dbReference type="SAM" id="Phobius"/>
    </source>
</evidence>
<keyword evidence="3" id="KW-1185">Reference proteome</keyword>
<gene>
    <name evidence="2" type="ORF">TUBRATIS_30690</name>
</gene>
<comment type="caution">
    <text evidence="2">The sequence shown here is derived from an EMBL/GenBank/DDBJ whole genome shotgun (WGS) entry which is preliminary data.</text>
</comment>
<keyword evidence="1" id="KW-0812">Transmembrane</keyword>